<evidence type="ECO:0000313" key="4">
    <source>
        <dbReference type="Proteomes" id="UP001597365"/>
    </source>
</evidence>
<protein>
    <submittedName>
        <fullName evidence="3">GNAT family N-acetyltransferase</fullName>
        <ecNumber evidence="3">2.3.-.-</ecNumber>
    </submittedName>
</protein>
<keyword evidence="3" id="KW-0808">Transferase</keyword>
<dbReference type="SUPFAM" id="SSF55729">
    <property type="entry name" value="Acyl-CoA N-acyltransferases (Nat)"/>
    <property type="match status" value="1"/>
</dbReference>
<dbReference type="PROSITE" id="PS51186">
    <property type="entry name" value="GNAT"/>
    <property type="match status" value="1"/>
</dbReference>
<dbReference type="CDD" id="cd04301">
    <property type="entry name" value="NAT_SF"/>
    <property type="match status" value="1"/>
</dbReference>
<accession>A0ABW4PCT4</accession>
<evidence type="ECO:0000259" key="2">
    <source>
        <dbReference type="PROSITE" id="PS51186"/>
    </source>
</evidence>
<keyword evidence="4" id="KW-1185">Reference proteome</keyword>
<dbReference type="GO" id="GO:0016746">
    <property type="term" value="F:acyltransferase activity"/>
    <property type="evidence" value="ECO:0007669"/>
    <property type="project" value="UniProtKB-KW"/>
</dbReference>
<feature type="region of interest" description="Disordered" evidence="1">
    <location>
        <begin position="39"/>
        <end position="59"/>
    </location>
</feature>
<dbReference type="RefSeq" id="WP_380896046.1">
    <property type="nucleotide sequence ID" value="NZ_JBHUFU010000001.1"/>
</dbReference>
<dbReference type="InterPro" id="IPR000182">
    <property type="entry name" value="GNAT_dom"/>
</dbReference>
<sequence length="307" mass="32187">MLLRPVRDRDEDAEAVRFVARAAYAGLAAPGTCAVGAAAGPPPPGRGPFGPRVPLPAPAAERPLHTRHLARTDPHGCLLAEDAAGRPVGAVLSTRREGTWALSLLAVLPEAQGRGVGTELLRRAAAYGRGCLRGIACGPPHPAVARVCRRAGFELHPAMRLAGTVSLARLAAPDGAVAEGGPRDRDLMDSVDRRLRGGAHGPDHEELLRHCRLLVTDGFTGSGYCYLRGDRVELLAATSRRLAVRLLTAALGAFGEGRRVLVPHLTAGQQWAVDVGLAAGLEAACAGWLCLRGMRPPSPYVPSEAFP</sequence>
<name>A0ABW4PCT4_9ACTN</name>
<dbReference type="EC" id="2.3.-.-" evidence="3"/>
<feature type="compositionally biased region" description="Pro residues" evidence="1">
    <location>
        <begin position="40"/>
        <end position="57"/>
    </location>
</feature>
<feature type="domain" description="N-acetyltransferase" evidence="2">
    <location>
        <begin position="1"/>
        <end position="172"/>
    </location>
</feature>
<evidence type="ECO:0000256" key="1">
    <source>
        <dbReference type="SAM" id="MobiDB-lite"/>
    </source>
</evidence>
<reference evidence="4" key="1">
    <citation type="journal article" date="2019" name="Int. J. Syst. Evol. Microbiol.">
        <title>The Global Catalogue of Microorganisms (GCM) 10K type strain sequencing project: providing services to taxonomists for standard genome sequencing and annotation.</title>
        <authorList>
            <consortium name="The Broad Institute Genomics Platform"/>
            <consortium name="The Broad Institute Genome Sequencing Center for Infectious Disease"/>
            <person name="Wu L."/>
            <person name="Ma J."/>
        </authorList>
    </citation>
    <scope>NUCLEOTIDE SEQUENCE [LARGE SCALE GENOMIC DNA]</scope>
    <source>
        <strain evidence="4">CGMCC 4.7455</strain>
    </source>
</reference>
<dbReference type="Proteomes" id="UP001597365">
    <property type="component" value="Unassembled WGS sequence"/>
</dbReference>
<dbReference type="InterPro" id="IPR016181">
    <property type="entry name" value="Acyl_CoA_acyltransferase"/>
</dbReference>
<dbReference type="EMBL" id="JBHUFU010000001">
    <property type="protein sequence ID" value="MFD1828478.1"/>
    <property type="molecule type" value="Genomic_DNA"/>
</dbReference>
<dbReference type="Gene3D" id="3.40.630.30">
    <property type="match status" value="1"/>
</dbReference>
<gene>
    <name evidence="3" type="ORF">ACFSJS_02210</name>
</gene>
<dbReference type="Pfam" id="PF00583">
    <property type="entry name" value="Acetyltransf_1"/>
    <property type="match status" value="1"/>
</dbReference>
<evidence type="ECO:0000313" key="3">
    <source>
        <dbReference type="EMBL" id="MFD1828478.1"/>
    </source>
</evidence>
<comment type="caution">
    <text evidence="3">The sequence shown here is derived from an EMBL/GenBank/DDBJ whole genome shotgun (WGS) entry which is preliminary data.</text>
</comment>
<proteinExistence type="predicted"/>
<keyword evidence="3" id="KW-0012">Acyltransferase</keyword>
<organism evidence="3 4">
    <name type="scientific">Streptomyces desertarenae</name>
    <dbReference type="NCBI Taxonomy" id="2666184"/>
    <lineage>
        <taxon>Bacteria</taxon>
        <taxon>Bacillati</taxon>
        <taxon>Actinomycetota</taxon>
        <taxon>Actinomycetes</taxon>
        <taxon>Kitasatosporales</taxon>
        <taxon>Streptomycetaceae</taxon>
        <taxon>Streptomyces</taxon>
    </lineage>
</organism>